<dbReference type="GO" id="GO:0009338">
    <property type="term" value="C:exodeoxyribonuclease V complex"/>
    <property type="evidence" value="ECO:0007669"/>
    <property type="project" value="InterPro"/>
</dbReference>
<evidence type="ECO:0000313" key="6">
    <source>
        <dbReference type="EMBL" id="XDT71048.1"/>
    </source>
</evidence>
<feature type="region of interest" description="Disordered" evidence="4">
    <location>
        <begin position="1"/>
        <end position="22"/>
    </location>
</feature>
<keyword evidence="3" id="KW-0269">Exonuclease</keyword>
<dbReference type="PANTHER" id="PTHR43788:SF6">
    <property type="entry name" value="DNA HELICASE B"/>
    <property type="match status" value="1"/>
</dbReference>
<comment type="miscellaneous">
    <text evidence="3">In the RecBCD complex, RecB has a slow 3'-5' helicase, an exonuclease activity and loads RecA onto ssDNA, RecD has a fast 5'-3' helicase activity, while RecC stimulates the ATPase and processivity of the RecB helicase and contributes to recognition of the Chi site.</text>
</comment>
<sequence>MHALLSELSPVSPDDPEPLKYDPPRLYTRRMWTLEQELAERLGRKYRQPVELPDEASVRARISQLFKGTSAEDVDWQRVAVAHALRHALTVLTGGPGTGKTTTVTRLLVALAALSARPVAMALAAPTGKAAQRLTESIIGQKQRLLNEGVDAQLLRAIPEEACTVHRLLGVRGGSGGFIHGEDKPLDLDVLVVDEVSMLDLPLMTALFRALPDKTRVILIGDPDQLPAVGVGGILAELVREPDEHYLKDDASWIEAVTGQTVPVSTHVGAPWHTALYHSRRFDPGSGIGRLARALQNGQLALAADILANPPAEDLCWHPLWEAQTLLDAGKSHWRRLLQAKTPDEAFEALKTFRVLTPLRQGPWGVEQLNPLIEQHLGVGAGTASGPWYQGRPIMVTRNHYGVGLFNGDVGLIWEQDGQKVALFESESGTGYRTFPVHRLPEVETVFAMTIHKTQGSEFDEVLMLLPEDAERLLSRELIFTGLTRAKRRLTLLASADVWQTGVERRIEREGGLRQALERVLR</sequence>
<keyword evidence="1 3" id="KW-0547">Nucleotide-binding</keyword>
<feature type="binding site" evidence="3">
    <location>
        <begin position="94"/>
        <end position="101"/>
    </location>
    <ligand>
        <name>ATP</name>
        <dbReference type="ChEBI" id="CHEBI:30616"/>
    </ligand>
</feature>
<dbReference type="InterPro" id="IPR006344">
    <property type="entry name" value="RecD"/>
</dbReference>
<dbReference type="SMART" id="SM00382">
    <property type="entry name" value="AAA"/>
    <property type="match status" value="1"/>
</dbReference>
<gene>
    <name evidence="3 6" type="primary">recD</name>
    <name evidence="6" type="ORF">AAIA72_09505</name>
</gene>
<keyword evidence="3" id="KW-0540">Nuclease</keyword>
<keyword evidence="3" id="KW-0234">DNA repair</keyword>
<keyword evidence="3 6" id="KW-0378">Hydrolase</keyword>
<dbReference type="GO" id="GO:0008854">
    <property type="term" value="F:exodeoxyribonuclease V activity"/>
    <property type="evidence" value="ECO:0007669"/>
    <property type="project" value="InterPro"/>
</dbReference>
<keyword evidence="3" id="KW-0413">Isomerase</keyword>
<dbReference type="NCBIfam" id="TIGR01447">
    <property type="entry name" value="recD"/>
    <property type="match status" value="1"/>
</dbReference>
<dbReference type="EC" id="5.6.2.3" evidence="3"/>
<comment type="similarity">
    <text evidence="3">Belongs to the RecD family.</text>
</comment>
<keyword evidence="3" id="KW-0347">Helicase</keyword>
<protein>
    <recommendedName>
        <fullName evidence="3">RecBCD enzyme subunit RecD</fullName>
        <ecNumber evidence="3">5.6.2.3</ecNumber>
    </recommendedName>
    <alternativeName>
        <fullName evidence="3">DNA 5'-3' helicase subunit RecD</fullName>
    </alternativeName>
    <alternativeName>
        <fullName evidence="3">Exonuclease V subunit RecD</fullName>
        <shortName evidence="3">ExoV subunit RecD</shortName>
    </alternativeName>
    <alternativeName>
        <fullName evidence="3">Helicase/nuclease RecBCD subunit RecD</fullName>
    </alternativeName>
</protein>
<accession>A0AB39URR0</accession>
<name>A0AB39URR0_9GAMM</name>
<evidence type="ECO:0000259" key="5">
    <source>
        <dbReference type="SMART" id="SM00382"/>
    </source>
</evidence>
<organism evidence="6">
    <name type="scientific">Thermohahella caldifontis</name>
    <dbReference type="NCBI Taxonomy" id="3142973"/>
    <lineage>
        <taxon>Bacteria</taxon>
        <taxon>Pseudomonadati</taxon>
        <taxon>Pseudomonadota</taxon>
        <taxon>Gammaproteobacteria</taxon>
        <taxon>Oceanospirillales</taxon>
        <taxon>Hahellaceae</taxon>
        <taxon>Thermohahella</taxon>
    </lineage>
</organism>
<dbReference type="GO" id="GO:0000724">
    <property type="term" value="P:double-strand break repair via homologous recombination"/>
    <property type="evidence" value="ECO:0007669"/>
    <property type="project" value="UniProtKB-UniRule"/>
</dbReference>
<dbReference type="InterPro" id="IPR003593">
    <property type="entry name" value="AAA+_ATPase"/>
</dbReference>
<dbReference type="Pfam" id="PF13538">
    <property type="entry name" value="UvrD_C_2"/>
    <property type="match status" value="1"/>
</dbReference>
<dbReference type="GO" id="GO:0043139">
    <property type="term" value="F:5'-3' DNA helicase activity"/>
    <property type="evidence" value="ECO:0007669"/>
    <property type="project" value="UniProtKB-UniRule"/>
</dbReference>
<dbReference type="CDD" id="cd18809">
    <property type="entry name" value="SF1_C_RecD"/>
    <property type="match status" value="1"/>
</dbReference>
<evidence type="ECO:0000256" key="3">
    <source>
        <dbReference type="HAMAP-Rule" id="MF_01487"/>
    </source>
</evidence>
<dbReference type="PANTHER" id="PTHR43788">
    <property type="entry name" value="DNA2/NAM7 HELICASE FAMILY MEMBER"/>
    <property type="match status" value="1"/>
</dbReference>
<keyword evidence="3" id="KW-0238">DNA-binding</keyword>
<dbReference type="CDD" id="cd17933">
    <property type="entry name" value="DEXSc_RecD-like"/>
    <property type="match status" value="1"/>
</dbReference>
<dbReference type="EMBL" id="CP154858">
    <property type="protein sequence ID" value="XDT71048.1"/>
    <property type="molecule type" value="Genomic_DNA"/>
</dbReference>
<dbReference type="RefSeq" id="WP_369600087.1">
    <property type="nucleotide sequence ID" value="NZ_CP154858.1"/>
</dbReference>
<dbReference type="GO" id="GO:0005524">
    <property type="term" value="F:ATP binding"/>
    <property type="evidence" value="ECO:0007669"/>
    <property type="project" value="UniProtKB-UniRule"/>
</dbReference>
<dbReference type="Pfam" id="PF13245">
    <property type="entry name" value="AAA_19"/>
    <property type="match status" value="1"/>
</dbReference>
<dbReference type="GO" id="GO:0017116">
    <property type="term" value="F:single-stranded DNA helicase activity"/>
    <property type="evidence" value="ECO:0007669"/>
    <property type="project" value="TreeGrafter"/>
</dbReference>
<dbReference type="InterPro" id="IPR050534">
    <property type="entry name" value="Coronavir_polyprotein_1ab"/>
</dbReference>
<dbReference type="KEGG" id="tcd:AAIA72_09505"/>
<comment type="catalytic activity">
    <reaction evidence="3">
        <text>ATP + H2O = ADP + phosphate + H(+)</text>
        <dbReference type="Rhea" id="RHEA:13065"/>
        <dbReference type="ChEBI" id="CHEBI:15377"/>
        <dbReference type="ChEBI" id="CHEBI:15378"/>
        <dbReference type="ChEBI" id="CHEBI:30616"/>
        <dbReference type="ChEBI" id="CHEBI:43474"/>
        <dbReference type="ChEBI" id="CHEBI:456216"/>
        <dbReference type="EC" id="5.6.2.3"/>
    </reaction>
</comment>
<dbReference type="AlphaFoldDB" id="A0AB39URR0"/>
<evidence type="ECO:0000256" key="2">
    <source>
        <dbReference type="ARBA" id="ARBA00022840"/>
    </source>
</evidence>
<reference evidence="6" key="1">
    <citation type="submission" date="2024-05" db="EMBL/GenBank/DDBJ databases">
        <title>Genome sequencing of novel strain.</title>
        <authorList>
            <person name="Ganbat D."/>
            <person name="Ganbat S."/>
            <person name="Lee S.-J."/>
        </authorList>
    </citation>
    <scope>NUCLEOTIDE SEQUENCE</scope>
    <source>
        <strain evidence="6">SMD15-11</strain>
    </source>
</reference>
<proteinExistence type="inferred from homology"/>
<dbReference type="SUPFAM" id="SSF52540">
    <property type="entry name" value="P-loop containing nucleoside triphosphate hydrolases"/>
    <property type="match status" value="1"/>
</dbReference>
<dbReference type="HAMAP" id="MF_01487">
    <property type="entry name" value="RecD"/>
    <property type="match status" value="1"/>
</dbReference>
<dbReference type="Gene3D" id="3.40.50.300">
    <property type="entry name" value="P-loop containing nucleotide triphosphate hydrolases"/>
    <property type="match status" value="3"/>
</dbReference>
<comment type="subunit">
    <text evidence="3">Heterotrimer of RecB, RecC and RecD. All subunits contribute to DNA-binding.</text>
</comment>
<keyword evidence="3" id="KW-0227">DNA damage</keyword>
<evidence type="ECO:0000256" key="4">
    <source>
        <dbReference type="SAM" id="MobiDB-lite"/>
    </source>
</evidence>
<comment type="function">
    <text evidence="3">A helicase/nuclease that prepares dsDNA breaks (DSB) for recombinational DNA repair. Binds to DSBs and unwinds DNA via a highly rapid and processive ATP-dependent bidirectional helicase activity. Unwinds dsDNA until it encounters a Chi (crossover hotspot instigator) sequence from the 3' direction. Cuts ssDNA a few nucleotides 3' to the Chi site. The properties and activities of the enzyme are changed at Chi. The Chi-altered holoenzyme produces a long 3'-ssDNA overhang and facilitates RecA-binding to the ssDNA for homologous DNA recombination and repair. Holoenzyme degrades any linearized DNA that is unable to undergo homologous recombination. In the holoenzyme this subunit has ssDNA-dependent ATPase and 5'-3' helicase activity. When added to pre-assembled RecBC greatly stimulates nuclease activity and augments holoenzyme processivity. Negatively regulates the RecA-loading ability of RecBCD.</text>
</comment>
<dbReference type="GO" id="GO:0003677">
    <property type="term" value="F:DNA binding"/>
    <property type="evidence" value="ECO:0007669"/>
    <property type="project" value="UniProtKB-UniRule"/>
</dbReference>
<dbReference type="InterPro" id="IPR027785">
    <property type="entry name" value="UvrD-like_helicase_C"/>
</dbReference>
<keyword evidence="2 3" id="KW-0067">ATP-binding</keyword>
<dbReference type="InterPro" id="IPR027417">
    <property type="entry name" value="P-loop_NTPase"/>
</dbReference>
<evidence type="ECO:0000256" key="1">
    <source>
        <dbReference type="ARBA" id="ARBA00022741"/>
    </source>
</evidence>
<feature type="domain" description="AAA+ ATPase" evidence="5">
    <location>
        <begin position="86"/>
        <end position="242"/>
    </location>
</feature>